<dbReference type="Proteomes" id="UP000578077">
    <property type="component" value="Unassembled WGS sequence"/>
</dbReference>
<organism evidence="1 2">
    <name type="scientific">Streptomonospora salina</name>
    <dbReference type="NCBI Taxonomy" id="104205"/>
    <lineage>
        <taxon>Bacteria</taxon>
        <taxon>Bacillati</taxon>
        <taxon>Actinomycetota</taxon>
        <taxon>Actinomycetes</taxon>
        <taxon>Streptosporangiales</taxon>
        <taxon>Nocardiopsidaceae</taxon>
        <taxon>Streptomonospora</taxon>
    </lineage>
</organism>
<accession>A0A841E0B9</accession>
<evidence type="ECO:0000313" key="2">
    <source>
        <dbReference type="Proteomes" id="UP000578077"/>
    </source>
</evidence>
<comment type="caution">
    <text evidence="1">The sequence shown here is derived from an EMBL/GenBank/DDBJ whole genome shotgun (WGS) entry which is preliminary data.</text>
</comment>
<dbReference type="AlphaFoldDB" id="A0A841E0B9"/>
<sequence length="75" mass="8517">MTESGAAPEEEAPHCSRKDCRADAAWVLVWNNPKVHTPDRRKTWVACDEHRAYLAEFLDRRGFLSETVAVADFEG</sequence>
<reference evidence="1 2" key="1">
    <citation type="submission" date="2020-08" db="EMBL/GenBank/DDBJ databases">
        <title>Sequencing the genomes of 1000 actinobacteria strains.</title>
        <authorList>
            <person name="Klenk H.-P."/>
        </authorList>
    </citation>
    <scope>NUCLEOTIDE SEQUENCE [LARGE SCALE GENOMIC DNA]</scope>
    <source>
        <strain evidence="1 2">DSM 44593</strain>
    </source>
</reference>
<name>A0A841E0B9_9ACTN</name>
<proteinExistence type="predicted"/>
<evidence type="ECO:0000313" key="1">
    <source>
        <dbReference type="EMBL" id="MBB5996496.1"/>
    </source>
</evidence>
<keyword evidence="2" id="KW-1185">Reference proteome</keyword>
<evidence type="ECO:0008006" key="3">
    <source>
        <dbReference type="Google" id="ProtNLM"/>
    </source>
</evidence>
<protein>
    <recommendedName>
        <fullName evidence="3">Acetone carboxylase</fullName>
    </recommendedName>
</protein>
<dbReference type="RefSeq" id="WP_184632674.1">
    <property type="nucleotide sequence ID" value="NZ_BAABKT010000044.1"/>
</dbReference>
<dbReference type="EMBL" id="JACHLY010000001">
    <property type="protein sequence ID" value="MBB5996496.1"/>
    <property type="molecule type" value="Genomic_DNA"/>
</dbReference>
<gene>
    <name evidence="1" type="ORF">HNR25_000247</name>
</gene>